<reference evidence="2" key="1">
    <citation type="submission" date="2014-09" db="EMBL/GenBank/DDBJ databases">
        <title>Draft genome sequence of an oleaginous Mucoromycotina fungus Mucor ambiguus NBRC6742.</title>
        <authorList>
            <person name="Takeda I."/>
            <person name="Yamane N."/>
            <person name="Morita T."/>
            <person name="Tamano K."/>
            <person name="Machida M."/>
            <person name="Baker S."/>
            <person name="Koike H."/>
        </authorList>
    </citation>
    <scope>NUCLEOTIDE SEQUENCE</scope>
    <source>
        <strain evidence="2">NBRC 6742</strain>
    </source>
</reference>
<protein>
    <submittedName>
        <fullName evidence="2">Uncharacterized protein</fullName>
    </submittedName>
</protein>
<keyword evidence="1" id="KW-0812">Transmembrane</keyword>
<dbReference type="Proteomes" id="UP000053815">
    <property type="component" value="Unassembled WGS sequence"/>
</dbReference>
<keyword evidence="1" id="KW-1133">Transmembrane helix</keyword>
<dbReference type="InterPro" id="IPR018790">
    <property type="entry name" value="DUF2358"/>
</dbReference>
<dbReference type="Pfam" id="PF10184">
    <property type="entry name" value="DUF2358"/>
    <property type="match status" value="1"/>
</dbReference>
<dbReference type="EMBL" id="DF836471">
    <property type="protein sequence ID" value="GAN07920.1"/>
    <property type="molecule type" value="Genomic_DNA"/>
</dbReference>
<dbReference type="OrthoDB" id="1099063at2759"/>
<dbReference type="PANTHER" id="PTHR31094">
    <property type="entry name" value="RIKEN CDNA 2310061I04 GENE"/>
    <property type="match status" value="1"/>
</dbReference>
<dbReference type="PANTHER" id="PTHR31094:SF2">
    <property type="entry name" value="RIKEN CDNA 2310061I04 GENE"/>
    <property type="match status" value="1"/>
</dbReference>
<gene>
    <name evidence="2" type="ORF">MAM1_0182c07425</name>
</gene>
<dbReference type="STRING" id="91626.A0A0C9LW52"/>
<proteinExistence type="predicted"/>
<keyword evidence="1" id="KW-0472">Membrane</keyword>
<evidence type="ECO:0000313" key="3">
    <source>
        <dbReference type="Proteomes" id="UP000053815"/>
    </source>
</evidence>
<evidence type="ECO:0000256" key="1">
    <source>
        <dbReference type="SAM" id="Phobius"/>
    </source>
</evidence>
<name>A0A0C9LW52_9FUNG</name>
<dbReference type="AlphaFoldDB" id="A0A0C9LW52"/>
<evidence type="ECO:0000313" key="2">
    <source>
        <dbReference type="EMBL" id="GAN07920.1"/>
    </source>
</evidence>
<keyword evidence="3" id="KW-1185">Reference proteome</keyword>
<sequence length="337" mass="39154">MPLKCRLCNQIVHTHANAVLQRLSAAVTLHGANRTLTQTHISILFRIFWFPNICLFALCTMQSIRPLLQLKHTLPSVYTTRCLFHSTIYRRLEGQEKRPKEYELRVGFAIATLQDDIPHFFQKGLSEHSIYSTDIILSDPHYTKLSIHGRTAYLGIAQMLKWSTSLYFDNVLLEITKMRVLPDDVKIDDDYDDYDDLASSSTVVPYSSIHQAEQDMKARGIVKRLEVRWKLQGTKNATFFQPEPRIRNIEGVFIYKFDQEGYIGEHRIQRIVPPPSRRVLLLHSLGVRLRSLFWENTKRPVLNPGFYTAQNAMHKLPMAVVQWQTSNLDFESQPRDL</sequence>
<accession>A0A0C9LW52</accession>
<feature type="transmembrane region" description="Helical" evidence="1">
    <location>
        <begin position="43"/>
        <end position="64"/>
    </location>
</feature>
<organism evidence="2">
    <name type="scientific">Mucor ambiguus</name>
    <dbReference type="NCBI Taxonomy" id="91626"/>
    <lineage>
        <taxon>Eukaryota</taxon>
        <taxon>Fungi</taxon>
        <taxon>Fungi incertae sedis</taxon>
        <taxon>Mucoromycota</taxon>
        <taxon>Mucoromycotina</taxon>
        <taxon>Mucoromycetes</taxon>
        <taxon>Mucorales</taxon>
        <taxon>Mucorineae</taxon>
        <taxon>Mucoraceae</taxon>
        <taxon>Mucor</taxon>
    </lineage>
</organism>